<dbReference type="PROSITE" id="PS00283">
    <property type="entry name" value="SOYBEAN_KUNITZ"/>
    <property type="match status" value="1"/>
</dbReference>
<dbReference type="InterPro" id="IPR011446">
    <property type="entry name" value="BBP7"/>
</dbReference>
<dbReference type="InterPro" id="IPR053724">
    <property type="entry name" value="OMP_A26_sf"/>
</dbReference>
<dbReference type="InterPro" id="IPR002160">
    <property type="entry name" value="Prot_inh_Kunz-lg"/>
</dbReference>
<dbReference type="GO" id="GO:0004866">
    <property type="term" value="F:endopeptidase inhibitor activity"/>
    <property type="evidence" value="ECO:0007669"/>
    <property type="project" value="InterPro"/>
</dbReference>
<gene>
    <name evidence="1" type="ordered locus">Plabr_2115</name>
</gene>
<dbReference type="Proteomes" id="UP000006860">
    <property type="component" value="Chromosome"/>
</dbReference>
<dbReference type="Gene3D" id="2.40.128.90">
    <property type="entry name" value="OMPT-like"/>
    <property type="match status" value="1"/>
</dbReference>
<organism evidence="1 2">
    <name type="scientific">Rubinisphaera brasiliensis (strain ATCC 49424 / DSM 5305 / JCM 21570 / IAM 15109 / NBRC 103401 / IFAM 1448)</name>
    <name type="common">Planctomyces brasiliensis</name>
    <dbReference type="NCBI Taxonomy" id="756272"/>
    <lineage>
        <taxon>Bacteria</taxon>
        <taxon>Pseudomonadati</taxon>
        <taxon>Planctomycetota</taxon>
        <taxon>Planctomycetia</taxon>
        <taxon>Planctomycetales</taxon>
        <taxon>Planctomycetaceae</taxon>
        <taxon>Rubinisphaera</taxon>
    </lineage>
</organism>
<dbReference type="AlphaFoldDB" id="F0SJE3"/>
<dbReference type="Pfam" id="PF07585">
    <property type="entry name" value="BBP7"/>
    <property type="match status" value="1"/>
</dbReference>
<name>F0SJE3_RUBBR</name>
<sequence>MGRDPVNEKSSLQSGVLQMNDTIHCSRSTSAWCWKSGAVFSLMLWCSLTPVGAQGPAVAPVYSNQPPASYPPPGSVGGMPLPTRPQYYEMLPEDRFSRAESPLDRFLKQSIKQTYGRFDYLNWNISNPGEGVIGGPGKKLLDGEGFQTPSYIDPIRGPEQFDFGDEYPIRNPLLVNYNNALVLIQTWESNPDELLDLDSDGNIYDVVDADLDGINDDDNDLDIFPRITNQAKSDMLSGLDTDILFSTGDPTANPIDPAQVAVLGIGQLANSNAFHLDNNNGFRGVVGLHTSFGGLETGFFVLDRARSGFQFQAISTGLIGVPNEGGLLNPSDPLVIPVLVNDQMAPDVLDANGNVVTDSNNYYIIFNDSYSVAYESEAWGFNPQAVLDLYERPDRIRLSGLVGFRYFDFREQMLQTGSFSNDDAVADLTYDNEVNENFTSTIDSTTLNRVYGPEAGLRAEIGDERLSFGVDAKVMLGANTHEAVVAVNDLLYVGDDNYTKESSTHFSTGFDLLVDARMRVANHVSLTVGYNFLWFNAITRPHDNIYYNIDATRIDAPDEGGPDYTYQNDVVVDKKKSSVSLSGLSVGLLIDW</sequence>
<proteinExistence type="predicted"/>
<dbReference type="EMBL" id="CP002546">
    <property type="protein sequence ID" value="ADY59718.1"/>
    <property type="molecule type" value="Genomic_DNA"/>
</dbReference>
<dbReference type="KEGG" id="pbs:Plabr_2115"/>
<keyword evidence="2" id="KW-1185">Reference proteome</keyword>
<evidence type="ECO:0000313" key="1">
    <source>
        <dbReference type="EMBL" id="ADY59718.1"/>
    </source>
</evidence>
<protein>
    <submittedName>
        <fullName evidence="1">Uncharacterized protein</fullName>
    </submittedName>
</protein>
<dbReference type="HOGENOM" id="CLU_460696_0_0_0"/>
<evidence type="ECO:0000313" key="2">
    <source>
        <dbReference type="Proteomes" id="UP000006860"/>
    </source>
</evidence>
<reference evidence="2" key="1">
    <citation type="submission" date="2011-02" db="EMBL/GenBank/DDBJ databases">
        <title>The complete genome of Planctomyces brasiliensis DSM 5305.</title>
        <authorList>
            <person name="Lucas S."/>
            <person name="Copeland A."/>
            <person name="Lapidus A."/>
            <person name="Bruce D."/>
            <person name="Goodwin L."/>
            <person name="Pitluck S."/>
            <person name="Kyrpides N."/>
            <person name="Mavromatis K."/>
            <person name="Pagani I."/>
            <person name="Ivanova N."/>
            <person name="Ovchinnikova G."/>
            <person name="Lu M."/>
            <person name="Detter J.C."/>
            <person name="Han C."/>
            <person name="Land M."/>
            <person name="Hauser L."/>
            <person name="Markowitz V."/>
            <person name="Cheng J.-F."/>
            <person name="Hugenholtz P."/>
            <person name="Woyke T."/>
            <person name="Wu D."/>
            <person name="Tindall B."/>
            <person name="Pomrenke H.G."/>
            <person name="Brambilla E."/>
            <person name="Klenk H.-P."/>
            <person name="Eisen J.A."/>
        </authorList>
    </citation>
    <scope>NUCLEOTIDE SEQUENCE [LARGE SCALE GENOMIC DNA]</scope>
    <source>
        <strain evidence="2">ATCC 49424 / DSM 5305 / JCM 21570 / NBRC 103401 / IFAM 1448</strain>
    </source>
</reference>
<accession>F0SJE3</accession>